<protein>
    <recommendedName>
        <fullName evidence="3">Primase C-terminal 1 domain-containing protein</fullName>
    </recommendedName>
</protein>
<dbReference type="AlphaFoldDB" id="A0A1N7UHZ6"/>
<reference evidence="1 2" key="1">
    <citation type="submission" date="2014-05" db="EMBL/GenBank/DDBJ databases">
        <title>Pseudomonas simiae WCS417.</title>
        <authorList>
            <person name="Berendsen R.L."/>
        </authorList>
    </citation>
    <scope>NUCLEOTIDE SEQUENCE [LARGE SCALE GENOMIC DNA]</scope>
    <source>
        <strain evidence="1 2">WCS417</strain>
    </source>
</reference>
<evidence type="ECO:0008006" key="3">
    <source>
        <dbReference type="Google" id="ProtNLM"/>
    </source>
</evidence>
<gene>
    <name evidence="1" type="ORF">PS417_07785</name>
</gene>
<proteinExistence type="predicted"/>
<evidence type="ECO:0000313" key="2">
    <source>
        <dbReference type="Proteomes" id="UP000027308"/>
    </source>
</evidence>
<evidence type="ECO:0000313" key="1">
    <source>
        <dbReference type="EMBL" id="AIB35479.1"/>
    </source>
</evidence>
<sequence length="431" mass="48439">MTTRAIKFATQNTAETRYVQNRVAQSFRQFYNHFLLNQRISDLKDGPTFTPSFFRAPERNMENVIATSMVIFDVDQKPEDDLVSLEEVEDALIDLGLEHAVYTSYSNSAECPRFRVVLPLDRAIYPDEFLTVSAAALEALDEFLDGRLLKVIDGCWRETARCYYTFTTHPERRNGAISFYNPGEPLNVLDLKLAQSSYGIDAQYSKTIKPRAPGTAVGAQGRSMELNRLLGGLFRSFSEDQIVQKIFAADNELNPGDEYFRDPQYARHKPRPSESKDAAALRACRSWVKSHLNWLRRKARGIDTTIITRTAQSKAPMPTHEALIKLKEFKPGKTKAGGQTALAEFEIVSGEHAGRHVWHRFYGDGNHPMATIISNEMLEKFKTAASLSTASFDDALKAKGVIVHARIKLKAGTNGFADRNEIGTFFTQPLS</sequence>
<accession>A0A1N7UHZ6</accession>
<dbReference type="EMBL" id="CP007637">
    <property type="protein sequence ID" value="AIB35479.1"/>
    <property type="molecule type" value="Genomic_DNA"/>
</dbReference>
<organism evidence="1 2">
    <name type="scientific">Pseudomonas simiae</name>
    <dbReference type="NCBI Taxonomy" id="321846"/>
    <lineage>
        <taxon>Bacteria</taxon>
        <taxon>Pseudomonadati</taxon>
        <taxon>Pseudomonadota</taxon>
        <taxon>Gammaproteobacteria</taxon>
        <taxon>Pseudomonadales</taxon>
        <taxon>Pseudomonadaceae</taxon>
        <taxon>Pseudomonas</taxon>
    </lineage>
</organism>
<dbReference type="RefSeq" id="WP_038452897.1">
    <property type="nucleotide sequence ID" value="NZ_CP007637.1"/>
</dbReference>
<dbReference type="Proteomes" id="UP000027308">
    <property type="component" value="Chromosome"/>
</dbReference>
<name>A0A1N7UHZ6_9PSED</name>